<dbReference type="AlphaFoldDB" id="A0A379FYF1"/>
<gene>
    <name evidence="3" type="ORF">NCTC12026_00069</name>
</gene>
<evidence type="ECO:0000259" key="2">
    <source>
        <dbReference type="PROSITE" id="PS50234"/>
    </source>
</evidence>
<accession>A0A379FYF1</accession>
<evidence type="ECO:0000313" key="3">
    <source>
        <dbReference type="EMBL" id="SUC33748.1"/>
    </source>
</evidence>
<feature type="compositionally biased region" description="Basic and acidic residues" evidence="1">
    <location>
        <begin position="339"/>
        <end position="354"/>
    </location>
</feature>
<dbReference type="Proteomes" id="UP000255129">
    <property type="component" value="Unassembled WGS sequence"/>
</dbReference>
<sequence length="608" mass="65291">MGIYNSLPIVARALGDQLNIDVTVGGSDAYASVSNGKALINIPYYKNADDLSDALLGFTVHEAAHIRFTEFDLFQPALNGLAGQSVEVKDEFGSLVASGRYNKKVLHSLWNIAEDLRIERSMVRIYPGTIRFLQAVRSFVFDGKYDASDVPAVIYLDTMLLCGRQRYHGFDTHADVRRNEFISVFGQELLEKSLDILGLAVFADTTLGCLDVARQLYDLAIDAFEKKDDDEDNTPSPSNSDQNDNSSGDSDSSNDSADGSDDSNSPNGSDDSDSSNAGSDDSADDADNDASGSSGSSDGKPDSTDSPSSCSINSDPFADADDADIDRAAKDISDKFNDMMKDKLTPSQRKDRVEPFSVTPGKTFSTGNASVTRGIAGSAGLRQSLNGLLQGMQHTRRTHKEYGHKIDGRLLGTVLTGNTKIFKHKSKTVALNSAFTILLDSSSSMSGSITEAEAAVVSLLYALDNLPGVTTSAYHFPHTTRNSVGKLKDRKQTLRQAIAANHFGIHTTGSTPLSGALWPAIVDLAVEKADQRILIVCTDGEPDSKEDVIQMINDAKSDGMVVIGIGFGSVSQSSMTRIFGSTGICIGSLVHLRTKLFDVTRAILTNRK</sequence>
<dbReference type="PROSITE" id="PS50234">
    <property type="entry name" value="VWFA"/>
    <property type="match status" value="1"/>
</dbReference>
<feature type="region of interest" description="Disordered" evidence="1">
    <location>
        <begin position="227"/>
        <end position="324"/>
    </location>
</feature>
<dbReference type="InterPro" id="IPR036465">
    <property type="entry name" value="vWFA_dom_sf"/>
</dbReference>
<reference evidence="3 4" key="1">
    <citation type="submission" date="2018-06" db="EMBL/GenBank/DDBJ databases">
        <authorList>
            <consortium name="Pathogen Informatics"/>
            <person name="Doyle S."/>
        </authorList>
    </citation>
    <scope>NUCLEOTIDE SEQUENCE [LARGE SCALE GENOMIC DNA]</scope>
    <source>
        <strain evidence="3 4">NCTC12026</strain>
    </source>
</reference>
<protein>
    <submittedName>
        <fullName evidence="3">Nitric oxide reductase activation protein</fullName>
    </submittedName>
</protein>
<dbReference type="InterPro" id="IPR002035">
    <property type="entry name" value="VWF_A"/>
</dbReference>
<dbReference type="PANTHER" id="PTHR41248">
    <property type="entry name" value="NORD PROTEIN"/>
    <property type="match status" value="1"/>
</dbReference>
<dbReference type="SMART" id="SM00327">
    <property type="entry name" value="VWA"/>
    <property type="match status" value="1"/>
</dbReference>
<dbReference type="Gene3D" id="3.40.50.410">
    <property type="entry name" value="von Willebrand factor, type A domain"/>
    <property type="match status" value="1"/>
</dbReference>
<dbReference type="InterPro" id="IPR051928">
    <property type="entry name" value="NorD/CobT"/>
</dbReference>
<feature type="region of interest" description="Disordered" evidence="1">
    <location>
        <begin position="339"/>
        <end position="365"/>
    </location>
</feature>
<proteinExistence type="predicted"/>
<feature type="domain" description="VWFA" evidence="2">
    <location>
        <begin position="434"/>
        <end position="569"/>
    </location>
</feature>
<dbReference type="EMBL" id="UGUA01000001">
    <property type="protein sequence ID" value="SUC33748.1"/>
    <property type="molecule type" value="Genomic_DNA"/>
</dbReference>
<feature type="compositionally biased region" description="Low complexity" evidence="1">
    <location>
        <begin position="234"/>
        <end position="280"/>
    </location>
</feature>
<organism evidence="3 4">
    <name type="scientific">Providencia rustigianii</name>
    <dbReference type="NCBI Taxonomy" id="158850"/>
    <lineage>
        <taxon>Bacteria</taxon>
        <taxon>Pseudomonadati</taxon>
        <taxon>Pseudomonadota</taxon>
        <taxon>Gammaproteobacteria</taxon>
        <taxon>Enterobacterales</taxon>
        <taxon>Morganellaceae</taxon>
        <taxon>Providencia</taxon>
    </lineage>
</organism>
<feature type="compositionally biased region" description="Low complexity" evidence="1">
    <location>
        <begin position="289"/>
        <end position="309"/>
    </location>
</feature>
<evidence type="ECO:0000256" key="1">
    <source>
        <dbReference type="SAM" id="MobiDB-lite"/>
    </source>
</evidence>
<evidence type="ECO:0000313" key="4">
    <source>
        <dbReference type="Proteomes" id="UP000255129"/>
    </source>
</evidence>
<dbReference type="SUPFAM" id="SSF53300">
    <property type="entry name" value="vWA-like"/>
    <property type="match status" value="1"/>
</dbReference>
<dbReference type="PANTHER" id="PTHR41248:SF1">
    <property type="entry name" value="NORD PROTEIN"/>
    <property type="match status" value="1"/>
</dbReference>
<dbReference type="OrthoDB" id="6064888at2"/>
<name>A0A379FYF1_9GAMM</name>
<dbReference type="Pfam" id="PF00092">
    <property type="entry name" value="VWA"/>
    <property type="match status" value="1"/>
</dbReference>
<dbReference type="RefSeq" id="WP_113532738.1">
    <property type="nucleotide sequence ID" value="NZ_UGUA01000001.1"/>
</dbReference>